<organism evidence="2 3">
    <name type="scientific">Saccoglossus kowalevskii</name>
    <name type="common">Acorn worm</name>
    <dbReference type="NCBI Taxonomy" id="10224"/>
    <lineage>
        <taxon>Eukaryota</taxon>
        <taxon>Metazoa</taxon>
        <taxon>Hemichordata</taxon>
        <taxon>Enteropneusta</taxon>
        <taxon>Harrimaniidae</taxon>
        <taxon>Saccoglossus</taxon>
    </lineage>
</organism>
<evidence type="ECO:0000259" key="1">
    <source>
        <dbReference type="PROSITE" id="PS50042"/>
    </source>
</evidence>
<dbReference type="GeneID" id="102802841"/>
<keyword evidence="2" id="KW-1185">Reference proteome</keyword>
<dbReference type="SUPFAM" id="SSF51206">
    <property type="entry name" value="cAMP-binding domain-like"/>
    <property type="match status" value="1"/>
</dbReference>
<reference evidence="3" key="1">
    <citation type="submission" date="2025-08" db="UniProtKB">
        <authorList>
            <consortium name="RefSeq"/>
        </authorList>
    </citation>
    <scope>IDENTIFICATION</scope>
    <source>
        <tissue evidence="3">Testes</tissue>
    </source>
</reference>
<gene>
    <name evidence="3" type="primary">LOC102802841</name>
</gene>
<proteinExistence type="predicted"/>
<dbReference type="InterPro" id="IPR014710">
    <property type="entry name" value="RmlC-like_jellyroll"/>
</dbReference>
<accession>A0ABM0LWK2</accession>
<evidence type="ECO:0000313" key="2">
    <source>
        <dbReference type="Proteomes" id="UP000694865"/>
    </source>
</evidence>
<dbReference type="Gene3D" id="2.60.120.10">
    <property type="entry name" value="Jelly Rolls"/>
    <property type="match status" value="1"/>
</dbReference>
<protein>
    <submittedName>
        <fullName evidence="3">Uncharacterized protein LOC102802841</fullName>
    </submittedName>
</protein>
<dbReference type="InterPro" id="IPR018490">
    <property type="entry name" value="cNMP-bd_dom_sf"/>
</dbReference>
<dbReference type="Proteomes" id="UP000694865">
    <property type="component" value="Unplaced"/>
</dbReference>
<dbReference type="InterPro" id="IPR000595">
    <property type="entry name" value="cNMP-bd_dom"/>
</dbReference>
<sequence length="124" mass="14102">MEKLANGQEVKRKKQVVMGRMKKSQSFGEISVLQNEAITCSIVTASNIEIGVITPDRIIELDDTTRSLLVQSNEPTFGKLTNQDIHDEYVDQELKREWNQFKHGVVIDVINSKGIRPGYGKWNK</sequence>
<evidence type="ECO:0000313" key="3">
    <source>
        <dbReference type="RefSeq" id="XP_006812143.1"/>
    </source>
</evidence>
<dbReference type="RefSeq" id="XP_006812143.1">
    <property type="nucleotide sequence ID" value="XM_006812080.1"/>
</dbReference>
<feature type="domain" description="Cyclic nucleotide-binding" evidence="1">
    <location>
        <begin position="1"/>
        <end position="53"/>
    </location>
</feature>
<dbReference type="PROSITE" id="PS50042">
    <property type="entry name" value="CNMP_BINDING_3"/>
    <property type="match status" value="1"/>
</dbReference>
<name>A0ABM0LWK2_SACKO</name>